<dbReference type="InterPro" id="IPR006680">
    <property type="entry name" value="Amidohydro-rel"/>
</dbReference>
<dbReference type="OrthoDB" id="7325417at2"/>
<dbReference type="GO" id="GO:0016787">
    <property type="term" value="F:hydrolase activity"/>
    <property type="evidence" value="ECO:0007669"/>
    <property type="project" value="InterPro"/>
</dbReference>
<keyword evidence="1" id="KW-0456">Lyase</keyword>
<dbReference type="PATRIC" id="fig|1303692.3.peg.6318"/>
<evidence type="ECO:0000256" key="1">
    <source>
        <dbReference type="ARBA" id="ARBA00023239"/>
    </source>
</evidence>
<protein>
    <submittedName>
        <fullName evidence="3">Macrotetrolide antibiotic-resistance protein (NonR)</fullName>
    </submittedName>
</protein>
<feature type="domain" description="Amidohydrolase-related" evidence="2">
    <location>
        <begin position="124"/>
        <end position="339"/>
    </location>
</feature>
<dbReference type="SUPFAM" id="SSF51556">
    <property type="entry name" value="Metallo-dependent hydrolases"/>
    <property type="match status" value="1"/>
</dbReference>
<dbReference type="KEGG" id="sfi:SFUL_6277"/>
<accession>N0CZG8</accession>
<organism evidence="3 4">
    <name type="scientific">Streptomyces microflavus DSM 40593</name>
    <dbReference type="NCBI Taxonomy" id="1303692"/>
    <lineage>
        <taxon>Bacteria</taxon>
        <taxon>Bacillati</taxon>
        <taxon>Actinomycetota</taxon>
        <taxon>Actinomycetes</taxon>
        <taxon>Kitasatosporales</taxon>
        <taxon>Streptomycetaceae</taxon>
        <taxon>Streptomyces</taxon>
    </lineage>
</organism>
<proteinExistence type="predicted"/>
<evidence type="ECO:0000313" key="3">
    <source>
        <dbReference type="EMBL" id="AGK81160.1"/>
    </source>
</evidence>
<dbReference type="Proteomes" id="UP000013304">
    <property type="component" value="Chromosome"/>
</dbReference>
<name>N0CZG8_STRMI</name>
<dbReference type="PANTHER" id="PTHR21240">
    <property type="entry name" value="2-AMINO-3-CARBOXYLMUCONATE-6-SEMIALDEHYDE DECARBOXYLASE"/>
    <property type="match status" value="1"/>
</dbReference>
<dbReference type="EMBL" id="CP005080">
    <property type="protein sequence ID" value="AGK81160.1"/>
    <property type="molecule type" value="Genomic_DNA"/>
</dbReference>
<dbReference type="eggNOG" id="COG2159">
    <property type="taxonomic scope" value="Bacteria"/>
</dbReference>
<evidence type="ECO:0000259" key="2">
    <source>
        <dbReference type="Pfam" id="PF04909"/>
    </source>
</evidence>
<dbReference type="PANTHER" id="PTHR21240:SF19">
    <property type="entry name" value="CATALYTIC_ HYDROLASE"/>
    <property type="match status" value="1"/>
</dbReference>
<dbReference type="InterPro" id="IPR032465">
    <property type="entry name" value="ACMSD"/>
</dbReference>
<sequence>MSVNLSSGSATSNGTATATAVADAGVRVRPPVVDACSLVYDDAGWRVYLNRLGENAPEYLDVFSASFCRYFGASHTAYRDALALCWQDAVDVLLPPGRPPFDLTAHLADRERQGVTGEFAMGSPERLPDGRTVNEWLLETVRGVTDRVQVWAGLSLRDPADALRELERSAAAGATGLCVIPFLDGTDPADPRFSPVWDAAAAAGLPVWLHTGHHFARSHPSGLGSWRTVETLAGRHRELLLVAGHAGWPDVQEMLLTAARHPGVFLEFSSHRPRHMPKPGSGWEPLLHHARGMARDRVLFGTSTWVNPGPTGSLADELAALALPAEVVTAWLSGNAEALAARAAGTRAG</sequence>
<dbReference type="GO" id="GO:0016831">
    <property type="term" value="F:carboxy-lyase activity"/>
    <property type="evidence" value="ECO:0007669"/>
    <property type="project" value="InterPro"/>
</dbReference>
<gene>
    <name evidence="3" type="ORF">SFUL_6277</name>
</gene>
<reference evidence="3 4" key="1">
    <citation type="submission" date="2013-04" db="EMBL/GenBank/DDBJ databases">
        <title>Complete genome sequence of Streptomyces fulvissimus.</title>
        <authorList>
            <person name="Myronovskyi M."/>
            <person name="Tokovenko B."/>
            <person name="Manderscheid N."/>
            <person name="Petzke L."/>
            <person name="Luzhetskyy A."/>
        </authorList>
    </citation>
    <scope>NUCLEOTIDE SEQUENCE [LARGE SCALE GENOMIC DNA]</scope>
    <source>
        <strain evidence="3 4">DSM 40593</strain>
    </source>
</reference>
<dbReference type="Gene3D" id="3.20.20.140">
    <property type="entry name" value="Metal-dependent hydrolases"/>
    <property type="match status" value="1"/>
</dbReference>
<dbReference type="InterPro" id="IPR032466">
    <property type="entry name" value="Metal_Hydrolase"/>
</dbReference>
<dbReference type="HOGENOM" id="CLU_044590_4_3_11"/>
<evidence type="ECO:0000313" key="4">
    <source>
        <dbReference type="Proteomes" id="UP000013304"/>
    </source>
</evidence>
<dbReference type="Pfam" id="PF04909">
    <property type="entry name" value="Amidohydro_2"/>
    <property type="match status" value="1"/>
</dbReference>
<dbReference type="AlphaFoldDB" id="N0CZG8"/>